<sequence>MTAPSGETSSGAATVPSPITAAPELALVYPPPARTNIGQVSAPSHSLDGLLSEAGFFSRSAAAETSASTAAEPAASSAMPAALSAAEVVARAAYAIVAEAGADSATASLIKQFG</sequence>
<reference evidence="2" key="1">
    <citation type="journal article" date="2019" name="Int. J. Syst. Evol. Microbiol.">
        <title>The Global Catalogue of Microorganisms (GCM) 10K type strain sequencing project: providing services to taxonomists for standard genome sequencing and annotation.</title>
        <authorList>
            <consortium name="The Broad Institute Genomics Platform"/>
            <consortium name="The Broad Institute Genome Sequencing Center for Infectious Disease"/>
            <person name="Wu L."/>
            <person name="Ma J."/>
        </authorList>
    </citation>
    <scope>NUCLEOTIDE SEQUENCE [LARGE SCALE GENOMIC DNA]</scope>
    <source>
        <strain evidence="2">NBRC 103632</strain>
    </source>
</reference>
<gene>
    <name evidence="1" type="ORF">ACFO3E_09850</name>
</gene>
<dbReference type="EMBL" id="JBHSFZ010000017">
    <property type="protein sequence ID" value="MFC4594490.1"/>
    <property type="molecule type" value="Genomic_DNA"/>
</dbReference>
<organism evidence="1 2">
    <name type="scientific">Sphingobium tyrosinilyticum</name>
    <dbReference type="NCBI Taxonomy" id="2715436"/>
    <lineage>
        <taxon>Bacteria</taxon>
        <taxon>Pseudomonadati</taxon>
        <taxon>Pseudomonadota</taxon>
        <taxon>Alphaproteobacteria</taxon>
        <taxon>Sphingomonadales</taxon>
        <taxon>Sphingomonadaceae</taxon>
        <taxon>Sphingobium</taxon>
    </lineage>
</organism>
<accession>A0ABV9F0P6</accession>
<keyword evidence="2" id="KW-1185">Reference proteome</keyword>
<name>A0ABV9F0P6_9SPHN</name>
<dbReference type="Proteomes" id="UP001595957">
    <property type="component" value="Unassembled WGS sequence"/>
</dbReference>
<evidence type="ECO:0000313" key="1">
    <source>
        <dbReference type="EMBL" id="MFC4594490.1"/>
    </source>
</evidence>
<proteinExistence type="predicted"/>
<comment type="caution">
    <text evidence="1">The sequence shown here is derived from an EMBL/GenBank/DDBJ whole genome shotgun (WGS) entry which is preliminary data.</text>
</comment>
<protein>
    <submittedName>
        <fullName evidence="1">Uncharacterized protein</fullName>
    </submittedName>
</protein>
<evidence type="ECO:0000313" key="2">
    <source>
        <dbReference type="Proteomes" id="UP001595957"/>
    </source>
</evidence>